<comment type="caution">
    <text evidence="2">The sequence shown here is derived from an EMBL/GenBank/DDBJ whole genome shotgun (WGS) entry which is preliminary data.</text>
</comment>
<dbReference type="EMBL" id="JAAARO010000004">
    <property type="protein sequence ID" value="KAF5748343.1"/>
    <property type="molecule type" value="Genomic_DNA"/>
</dbReference>
<sequence>MVSRQSLAAAKESKGHRRRSGAERSACYARKEAAKVLRSFLQGDARKPSDPLNRSFTAILLRTRRPRSVSIEFAGYLS</sequence>
<name>A0A7J7DPX6_TRIWF</name>
<protein>
    <submittedName>
        <fullName evidence="2">28S rRNA (Cytosine-C(5))-methyltransferase isoform X2</fullName>
    </submittedName>
</protein>
<keyword evidence="3" id="KW-1185">Reference proteome</keyword>
<proteinExistence type="predicted"/>
<evidence type="ECO:0000313" key="3">
    <source>
        <dbReference type="Proteomes" id="UP000593562"/>
    </source>
</evidence>
<feature type="region of interest" description="Disordered" evidence="1">
    <location>
        <begin position="1"/>
        <end position="26"/>
    </location>
</feature>
<reference evidence="2 3" key="1">
    <citation type="journal article" date="2020" name="Nat. Commun.">
        <title>Genome of Tripterygium wilfordii and identification of cytochrome P450 involved in triptolide biosynthesis.</title>
        <authorList>
            <person name="Tu L."/>
            <person name="Su P."/>
            <person name="Zhang Z."/>
            <person name="Gao L."/>
            <person name="Wang J."/>
            <person name="Hu T."/>
            <person name="Zhou J."/>
            <person name="Zhang Y."/>
            <person name="Zhao Y."/>
            <person name="Liu Y."/>
            <person name="Song Y."/>
            <person name="Tong Y."/>
            <person name="Lu Y."/>
            <person name="Yang J."/>
            <person name="Xu C."/>
            <person name="Jia M."/>
            <person name="Peters R.J."/>
            <person name="Huang L."/>
            <person name="Gao W."/>
        </authorList>
    </citation>
    <scope>NUCLEOTIDE SEQUENCE [LARGE SCALE GENOMIC DNA]</scope>
    <source>
        <strain evidence="3">cv. XIE 37</strain>
        <tissue evidence="2">Leaf</tissue>
    </source>
</reference>
<dbReference type="Proteomes" id="UP000593562">
    <property type="component" value="Unassembled WGS sequence"/>
</dbReference>
<organism evidence="2 3">
    <name type="scientific">Tripterygium wilfordii</name>
    <name type="common">Thunder God vine</name>
    <dbReference type="NCBI Taxonomy" id="458696"/>
    <lineage>
        <taxon>Eukaryota</taxon>
        <taxon>Viridiplantae</taxon>
        <taxon>Streptophyta</taxon>
        <taxon>Embryophyta</taxon>
        <taxon>Tracheophyta</taxon>
        <taxon>Spermatophyta</taxon>
        <taxon>Magnoliopsida</taxon>
        <taxon>eudicotyledons</taxon>
        <taxon>Gunneridae</taxon>
        <taxon>Pentapetalae</taxon>
        <taxon>rosids</taxon>
        <taxon>fabids</taxon>
        <taxon>Celastrales</taxon>
        <taxon>Celastraceae</taxon>
        <taxon>Tripterygium</taxon>
    </lineage>
</organism>
<keyword evidence="2" id="KW-0808">Transferase</keyword>
<gene>
    <name evidence="2" type="ORF">HS088_TW04G00296</name>
</gene>
<keyword evidence="2" id="KW-0489">Methyltransferase</keyword>
<evidence type="ECO:0000313" key="2">
    <source>
        <dbReference type="EMBL" id="KAF5748343.1"/>
    </source>
</evidence>
<dbReference type="GO" id="GO:0032259">
    <property type="term" value="P:methylation"/>
    <property type="evidence" value="ECO:0007669"/>
    <property type="project" value="UniProtKB-KW"/>
</dbReference>
<evidence type="ECO:0000256" key="1">
    <source>
        <dbReference type="SAM" id="MobiDB-lite"/>
    </source>
</evidence>
<dbReference type="InParanoid" id="A0A7J7DPX6"/>
<dbReference type="GO" id="GO:0008168">
    <property type="term" value="F:methyltransferase activity"/>
    <property type="evidence" value="ECO:0007669"/>
    <property type="project" value="UniProtKB-KW"/>
</dbReference>
<accession>A0A7J7DPX6</accession>
<dbReference type="AlphaFoldDB" id="A0A7J7DPX6"/>